<dbReference type="Gene3D" id="3.30.450.20">
    <property type="entry name" value="PAS domain"/>
    <property type="match status" value="1"/>
</dbReference>
<dbReference type="EMBL" id="WQNE01000013">
    <property type="protein sequence ID" value="MVT74839.1"/>
    <property type="molecule type" value="Genomic_DNA"/>
</dbReference>
<dbReference type="InterPro" id="IPR000014">
    <property type="entry name" value="PAS"/>
</dbReference>
<dbReference type="PANTHER" id="PTHR44757:SF2">
    <property type="entry name" value="BIOFILM ARCHITECTURE MAINTENANCE PROTEIN MBAA"/>
    <property type="match status" value="1"/>
</dbReference>
<evidence type="ECO:0000313" key="3">
    <source>
        <dbReference type="EMBL" id="MVT74839.1"/>
    </source>
</evidence>
<dbReference type="RefSeq" id="WP_157330784.1">
    <property type="nucleotide sequence ID" value="NZ_JANADL010000024.1"/>
</dbReference>
<dbReference type="InterPro" id="IPR001610">
    <property type="entry name" value="PAC"/>
</dbReference>
<dbReference type="PANTHER" id="PTHR44757">
    <property type="entry name" value="DIGUANYLATE CYCLASE DGCP"/>
    <property type="match status" value="1"/>
</dbReference>
<feature type="domain" description="PAC" evidence="2">
    <location>
        <begin position="81"/>
        <end position="133"/>
    </location>
</feature>
<dbReference type="InterPro" id="IPR013767">
    <property type="entry name" value="PAS_fold"/>
</dbReference>
<dbReference type="InterPro" id="IPR000700">
    <property type="entry name" value="PAS-assoc_C"/>
</dbReference>
<name>A0A844TE38_9BRAD</name>
<organism evidence="3 4">
    <name type="scientific">Bradyrhizobium cajani</name>
    <dbReference type="NCBI Taxonomy" id="1928661"/>
    <lineage>
        <taxon>Bacteria</taxon>
        <taxon>Pseudomonadati</taxon>
        <taxon>Pseudomonadota</taxon>
        <taxon>Alphaproteobacteria</taxon>
        <taxon>Hyphomicrobiales</taxon>
        <taxon>Nitrobacteraceae</taxon>
        <taxon>Bradyrhizobium</taxon>
    </lineage>
</organism>
<feature type="domain" description="PAS" evidence="1">
    <location>
        <begin position="4"/>
        <end position="74"/>
    </location>
</feature>
<sequence>MSDASQLDTNILEDVADALIYSDRSGTIVRWNRASSALFGFSADEALGQNLDLIIPEHLRAAHWKGFEAALASGTMKLAGRPTLTRALHKSGRKLYIEMTFALVRDAGGAVQGSVAVARDVTERVERERAAKAAQNS</sequence>
<comment type="caution">
    <text evidence="3">The sequence shown here is derived from an EMBL/GenBank/DDBJ whole genome shotgun (WGS) entry which is preliminary data.</text>
</comment>
<proteinExistence type="predicted"/>
<dbReference type="Pfam" id="PF00989">
    <property type="entry name" value="PAS"/>
    <property type="match status" value="1"/>
</dbReference>
<gene>
    <name evidence="3" type="ORF">GPL20_17660</name>
</gene>
<dbReference type="OrthoDB" id="341208at2"/>
<dbReference type="AlphaFoldDB" id="A0A844TE38"/>
<dbReference type="PROSITE" id="PS50112">
    <property type="entry name" value="PAS"/>
    <property type="match status" value="1"/>
</dbReference>
<evidence type="ECO:0000259" key="1">
    <source>
        <dbReference type="PROSITE" id="PS50112"/>
    </source>
</evidence>
<dbReference type="SMART" id="SM00086">
    <property type="entry name" value="PAC"/>
    <property type="match status" value="1"/>
</dbReference>
<keyword evidence="4" id="KW-1185">Reference proteome</keyword>
<reference evidence="3 4" key="1">
    <citation type="submission" date="2019-12" db="EMBL/GenBank/DDBJ databases">
        <title>Draft genome sequences Bradyrhizobium cajani AMBPC1010, Bradyrhizobium pachyrhizi AMBPC1040 and Bradyrhizobium yuanmingense ALSPC3051, three plant growth promoting strains isolated from nodules of Cajanus cajan L. in Dominican Republic.</title>
        <authorList>
            <person name="Flores-Felix J.D."/>
            <person name="Araujo J."/>
            <person name="Diaz-Alcantara C."/>
            <person name="Gonzalez-Andres F."/>
            <person name="Velazquez E."/>
        </authorList>
    </citation>
    <scope>NUCLEOTIDE SEQUENCE [LARGE SCALE GENOMIC DNA]</scope>
    <source>
        <strain evidence="3 4">1010</strain>
    </source>
</reference>
<evidence type="ECO:0000259" key="2">
    <source>
        <dbReference type="PROSITE" id="PS50113"/>
    </source>
</evidence>
<protein>
    <submittedName>
        <fullName evidence="3">PAS domain S-box protein</fullName>
    </submittedName>
</protein>
<dbReference type="PROSITE" id="PS50113">
    <property type="entry name" value="PAC"/>
    <property type="match status" value="1"/>
</dbReference>
<dbReference type="NCBIfam" id="TIGR00229">
    <property type="entry name" value="sensory_box"/>
    <property type="match status" value="1"/>
</dbReference>
<dbReference type="SMART" id="SM00091">
    <property type="entry name" value="PAS"/>
    <property type="match status" value="1"/>
</dbReference>
<dbReference type="SUPFAM" id="SSF55785">
    <property type="entry name" value="PYP-like sensor domain (PAS domain)"/>
    <property type="match status" value="1"/>
</dbReference>
<dbReference type="CDD" id="cd00130">
    <property type="entry name" value="PAS"/>
    <property type="match status" value="1"/>
</dbReference>
<dbReference type="InterPro" id="IPR052155">
    <property type="entry name" value="Biofilm_reg_signaling"/>
</dbReference>
<evidence type="ECO:0000313" key="4">
    <source>
        <dbReference type="Proteomes" id="UP000449969"/>
    </source>
</evidence>
<dbReference type="Proteomes" id="UP000449969">
    <property type="component" value="Unassembled WGS sequence"/>
</dbReference>
<accession>A0A844TE38</accession>
<dbReference type="GO" id="GO:0006355">
    <property type="term" value="P:regulation of DNA-templated transcription"/>
    <property type="evidence" value="ECO:0007669"/>
    <property type="project" value="InterPro"/>
</dbReference>
<dbReference type="InterPro" id="IPR035965">
    <property type="entry name" value="PAS-like_dom_sf"/>
</dbReference>